<dbReference type="GO" id="GO:0003677">
    <property type="term" value="F:DNA binding"/>
    <property type="evidence" value="ECO:0007669"/>
    <property type="project" value="InterPro"/>
</dbReference>
<keyword evidence="9" id="KW-1185">Reference proteome</keyword>
<evidence type="ECO:0000256" key="3">
    <source>
        <dbReference type="ARBA" id="ARBA00023016"/>
    </source>
</evidence>
<evidence type="ECO:0000256" key="4">
    <source>
        <dbReference type="ARBA" id="ARBA00023163"/>
    </source>
</evidence>
<dbReference type="Gene3D" id="3.30.450.40">
    <property type="match status" value="1"/>
</dbReference>
<keyword evidence="4 6" id="KW-0804">Transcription</keyword>
<reference evidence="8 9" key="1">
    <citation type="submission" date="2018-09" db="EMBL/GenBank/DDBJ databases">
        <authorList>
            <person name="Postec A."/>
        </authorList>
    </citation>
    <scope>NUCLEOTIDE SEQUENCE [LARGE SCALE GENOMIC DNA]</scope>
    <source>
        <strain evidence="8">70B-A</strain>
    </source>
</reference>
<organism evidence="8 9">
    <name type="scientific">Petrocella atlantisensis</name>
    <dbReference type="NCBI Taxonomy" id="2173034"/>
    <lineage>
        <taxon>Bacteria</taxon>
        <taxon>Bacillati</taxon>
        <taxon>Bacillota</taxon>
        <taxon>Clostridia</taxon>
        <taxon>Lachnospirales</taxon>
        <taxon>Vallitaleaceae</taxon>
        <taxon>Petrocella</taxon>
    </lineage>
</organism>
<dbReference type="FunFam" id="1.10.10.10:FF:000049">
    <property type="entry name" value="Heat-inducible transcription repressor HrcA"/>
    <property type="match status" value="1"/>
</dbReference>
<evidence type="ECO:0000256" key="1">
    <source>
        <dbReference type="ARBA" id="ARBA00022491"/>
    </source>
</evidence>
<evidence type="ECO:0000313" key="9">
    <source>
        <dbReference type="Proteomes" id="UP000279029"/>
    </source>
</evidence>
<dbReference type="InterPro" id="IPR029016">
    <property type="entry name" value="GAF-like_dom_sf"/>
</dbReference>
<evidence type="ECO:0000256" key="6">
    <source>
        <dbReference type="HAMAP-Rule" id="MF_00081"/>
    </source>
</evidence>
<comment type="function">
    <text evidence="5 6">Negative regulator of class I heat shock genes (grpE-dnaK-dnaJ and groELS operons). Prevents heat-shock induction of these operons.</text>
</comment>
<dbReference type="InterPro" id="IPR023120">
    <property type="entry name" value="WHTH_transcript_rep_HrcA_IDD"/>
</dbReference>
<dbReference type="Proteomes" id="UP000279029">
    <property type="component" value="Chromosome"/>
</dbReference>
<accession>A0A3P7S3Z3</accession>
<dbReference type="InterPro" id="IPR036390">
    <property type="entry name" value="WH_DNA-bd_sf"/>
</dbReference>
<name>A0A3P7S3Z3_9FIRM</name>
<protein>
    <recommendedName>
        <fullName evidence="6">Heat-inducible transcription repressor HrcA</fullName>
    </recommendedName>
</protein>
<dbReference type="Gene3D" id="3.30.390.60">
    <property type="entry name" value="Heat-inducible transcription repressor hrca homolog, domain 3"/>
    <property type="match status" value="1"/>
</dbReference>
<dbReference type="PIRSF" id="PIRSF005485">
    <property type="entry name" value="HrcA"/>
    <property type="match status" value="1"/>
</dbReference>
<evidence type="ECO:0000313" key="8">
    <source>
        <dbReference type="EMBL" id="VDN49342.1"/>
    </source>
</evidence>
<dbReference type="SUPFAM" id="SSF55781">
    <property type="entry name" value="GAF domain-like"/>
    <property type="match status" value="1"/>
</dbReference>
<keyword evidence="1 6" id="KW-0678">Repressor</keyword>
<evidence type="ECO:0000256" key="5">
    <source>
        <dbReference type="ARBA" id="ARBA00055319"/>
    </source>
</evidence>
<dbReference type="EMBL" id="LR130778">
    <property type="protein sequence ID" value="VDN49342.1"/>
    <property type="molecule type" value="Genomic_DNA"/>
</dbReference>
<sequence>MELNERKLKILEAIISNYLDTAEPVGSRTISKNYDLGISPATIRNEMSDLEELGFIMQPHTSAGRIPSDKGYRLYVDMILSAKYDSPKHLSYVEALLSKAGRIETLLQDIVAVLAKETNLTAIVSTPQYSKCKIKNIQLIELEAQKVLAVIVTDGNMANNYVLEINEDMDQPMLNKLSFILNNQLHGLDVEEINLPLIEKIKAFAGNQDEIIGKVLEVVFQAVHNNDDTQIYTSGAINMLRLPEFSDLEKATSIMETLDKKDYIRQLLLNDFDGESIETDGVKIKIGSENNNENMKDCSLITTTYHIGGKPLGVIGLIGPRRMDYQSAIFSLKCLIKEIEKRMNDS</sequence>
<evidence type="ECO:0000256" key="2">
    <source>
        <dbReference type="ARBA" id="ARBA00023015"/>
    </source>
</evidence>
<dbReference type="InterPro" id="IPR036388">
    <property type="entry name" value="WH-like_DNA-bd_sf"/>
</dbReference>
<gene>
    <name evidence="6 8" type="primary">hrcA</name>
    <name evidence="8" type="ORF">PATL70BA_3410</name>
</gene>
<evidence type="ECO:0000259" key="7">
    <source>
        <dbReference type="Pfam" id="PF01628"/>
    </source>
</evidence>
<dbReference type="AlphaFoldDB" id="A0A3P7S3Z3"/>
<dbReference type="NCBIfam" id="TIGR00331">
    <property type="entry name" value="hrcA"/>
    <property type="match status" value="1"/>
</dbReference>
<dbReference type="RefSeq" id="WP_172596301.1">
    <property type="nucleotide sequence ID" value="NZ_LR130778.1"/>
</dbReference>
<keyword evidence="2 6" id="KW-0805">Transcription regulation</keyword>
<dbReference type="PANTHER" id="PTHR34824">
    <property type="entry name" value="HEAT-INDUCIBLE TRANSCRIPTION REPRESSOR HRCA"/>
    <property type="match status" value="1"/>
</dbReference>
<proteinExistence type="inferred from homology"/>
<keyword evidence="3 6" id="KW-0346">Stress response</keyword>
<dbReference type="InterPro" id="IPR021153">
    <property type="entry name" value="HrcA_C"/>
</dbReference>
<dbReference type="PANTHER" id="PTHR34824:SF1">
    <property type="entry name" value="HEAT-INDUCIBLE TRANSCRIPTION REPRESSOR HRCA"/>
    <property type="match status" value="1"/>
</dbReference>
<dbReference type="HAMAP" id="MF_00081">
    <property type="entry name" value="HrcA"/>
    <property type="match status" value="1"/>
</dbReference>
<dbReference type="Gene3D" id="1.10.10.10">
    <property type="entry name" value="Winged helix-like DNA-binding domain superfamily/Winged helix DNA-binding domain"/>
    <property type="match status" value="1"/>
</dbReference>
<feature type="domain" description="Heat-inducible transcription repressor HrcA C-terminal" evidence="7">
    <location>
        <begin position="104"/>
        <end position="329"/>
    </location>
</feature>
<dbReference type="SUPFAM" id="SSF46785">
    <property type="entry name" value="Winged helix' DNA-binding domain"/>
    <property type="match status" value="1"/>
</dbReference>
<dbReference type="KEGG" id="cbar:PATL70BA_3410"/>
<dbReference type="GO" id="GO:0045892">
    <property type="term" value="P:negative regulation of DNA-templated transcription"/>
    <property type="evidence" value="ECO:0007669"/>
    <property type="project" value="UniProtKB-UniRule"/>
</dbReference>
<dbReference type="InterPro" id="IPR002571">
    <property type="entry name" value="HrcA"/>
</dbReference>
<comment type="similarity">
    <text evidence="6">Belongs to the HrcA family.</text>
</comment>
<dbReference type="Pfam" id="PF01628">
    <property type="entry name" value="HrcA"/>
    <property type="match status" value="1"/>
</dbReference>